<gene>
    <name evidence="1" type="ORF">OUZ56_027940</name>
</gene>
<evidence type="ECO:0000313" key="2">
    <source>
        <dbReference type="Proteomes" id="UP001234178"/>
    </source>
</evidence>
<comment type="caution">
    <text evidence="1">The sequence shown here is derived from an EMBL/GenBank/DDBJ whole genome shotgun (WGS) entry which is preliminary data.</text>
</comment>
<sequence>MSREPIQLNVDIFCRVDAQDNRMLTDAVDKEVGTDKKLQDFDQYRQSVQHSRVALILKQVAHTTFGNDWHMHTPFGSPVLLTGSSAQSIGDDLPKKGDSSRNLPTFDTVFHGIKLRADLIFTPTCSDGVNPERIINDDYTGRVQQFFGS</sequence>
<keyword evidence="2" id="KW-1185">Reference proteome</keyword>
<organism evidence="1 2">
    <name type="scientific">Daphnia magna</name>
    <dbReference type="NCBI Taxonomy" id="35525"/>
    <lineage>
        <taxon>Eukaryota</taxon>
        <taxon>Metazoa</taxon>
        <taxon>Ecdysozoa</taxon>
        <taxon>Arthropoda</taxon>
        <taxon>Crustacea</taxon>
        <taxon>Branchiopoda</taxon>
        <taxon>Diplostraca</taxon>
        <taxon>Cladocera</taxon>
        <taxon>Anomopoda</taxon>
        <taxon>Daphniidae</taxon>
        <taxon>Daphnia</taxon>
    </lineage>
</organism>
<dbReference type="Proteomes" id="UP001234178">
    <property type="component" value="Unassembled WGS sequence"/>
</dbReference>
<dbReference type="EMBL" id="JAOYFB010000040">
    <property type="protein sequence ID" value="KAK4035859.1"/>
    <property type="molecule type" value="Genomic_DNA"/>
</dbReference>
<accession>A0ABR0B2D1</accession>
<protein>
    <submittedName>
        <fullName evidence="1">Uncharacterized protein</fullName>
    </submittedName>
</protein>
<proteinExistence type="predicted"/>
<name>A0ABR0B2D1_9CRUS</name>
<evidence type="ECO:0000313" key="1">
    <source>
        <dbReference type="EMBL" id="KAK4035859.1"/>
    </source>
</evidence>
<reference evidence="1 2" key="1">
    <citation type="journal article" date="2023" name="Nucleic Acids Res.">
        <title>The hologenome of Daphnia magna reveals possible DNA methylation and microbiome-mediated evolution of the host genome.</title>
        <authorList>
            <person name="Chaturvedi A."/>
            <person name="Li X."/>
            <person name="Dhandapani V."/>
            <person name="Marshall H."/>
            <person name="Kissane S."/>
            <person name="Cuenca-Cambronero M."/>
            <person name="Asole G."/>
            <person name="Calvet F."/>
            <person name="Ruiz-Romero M."/>
            <person name="Marangio P."/>
            <person name="Guigo R."/>
            <person name="Rago D."/>
            <person name="Mirbahai L."/>
            <person name="Eastwood N."/>
            <person name="Colbourne J.K."/>
            <person name="Zhou J."/>
            <person name="Mallon E."/>
            <person name="Orsini L."/>
        </authorList>
    </citation>
    <scope>NUCLEOTIDE SEQUENCE [LARGE SCALE GENOMIC DNA]</scope>
    <source>
        <strain evidence="1">LRV0_1</strain>
    </source>
</reference>